<comment type="similarity">
    <text evidence="5">Belongs to the SAT4 family.</text>
</comment>
<sequence length="375" mass="41516">MSSSNSTFPGNAGPGFGPGRDTSTKGTNIIVAWSVMMTFAALTVGLRFYTRRWIIRVLGLEDWLILAAMIMAIGTCVGFIRQTFSGLGHHVWTLTPEMMVQYRMEQWYGFFFYTMSLACTKMSILVLYLRIMPCGAIRIANFVVMTIVMICNVWVFIGAFIGCIPLAKNWDPTLPGTCLPLLSLTLGNSIMHVITDFIIFALPIPILVKLNMNIKKKIGLLFVFSIGFFVCLISFIRIVAIRQLDFSDLTYAFASIAYWGAVEVNLAIICACLTTIKPLLVHLFPNILGTTHATPYSLGSSIVRPKTAGVSIECTTIVRAEKGFSRLEADVESVKSTNALSPVVSYEMENKNKARMMYTVQISAPSKAHEKLGLH</sequence>
<dbReference type="EMBL" id="MU865989">
    <property type="protein sequence ID" value="KAK4443639.1"/>
    <property type="molecule type" value="Genomic_DNA"/>
</dbReference>
<comment type="subcellular location">
    <subcellularLocation>
        <location evidence="1">Membrane</location>
        <topology evidence="1">Multi-pass membrane protein</topology>
    </subcellularLocation>
</comment>
<proteinExistence type="inferred from homology"/>
<evidence type="ECO:0000313" key="9">
    <source>
        <dbReference type="EMBL" id="KAK4443639.1"/>
    </source>
</evidence>
<evidence type="ECO:0000256" key="3">
    <source>
        <dbReference type="ARBA" id="ARBA00022989"/>
    </source>
</evidence>
<evidence type="ECO:0000256" key="1">
    <source>
        <dbReference type="ARBA" id="ARBA00004141"/>
    </source>
</evidence>
<feature type="transmembrane region" description="Helical" evidence="7">
    <location>
        <begin position="62"/>
        <end position="80"/>
    </location>
</feature>
<feature type="transmembrane region" description="Helical" evidence="7">
    <location>
        <begin position="107"/>
        <end position="129"/>
    </location>
</feature>
<evidence type="ECO:0000256" key="5">
    <source>
        <dbReference type="ARBA" id="ARBA00038359"/>
    </source>
</evidence>
<protein>
    <recommendedName>
        <fullName evidence="8">Rhodopsin domain-containing protein</fullName>
    </recommendedName>
</protein>
<feature type="transmembrane region" description="Helical" evidence="7">
    <location>
        <begin position="220"/>
        <end position="240"/>
    </location>
</feature>
<feature type="domain" description="Rhodopsin" evidence="8">
    <location>
        <begin position="46"/>
        <end position="281"/>
    </location>
</feature>
<dbReference type="InterPro" id="IPR049326">
    <property type="entry name" value="Rhodopsin_dom_fungi"/>
</dbReference>
<evidence type="ECO:0000256" key="7">
    <source>
        <dbReference type="SAM" id="Phobius"/>
    </source>
</evidence>
<feature type="transmembrane region" description="Helical" evidence="7">
    <location>
        <begin position="141"/>
        <end position="167"/>
    </location>
</feature>
<evidence type="ECO:0000256" key="2">
    <source>
        <dbReference type="ARBA" id="ARBA00022692"/>
    </source>
</evidence>
<evidence type="ECO:0000313" key="10">
    <source>
        <dbReference type="Proteomes" id="UP001321760"/>
    </source>
</evidence>
<feature type="transmembrane region" description="Helical" evidence="7">
    <location>
        <begin position="252"/>
        <end position="276"/>
    </location>
</feature>
<dbReference type="Pfam" id="PF20684">
    <property type="entry name" value="Fung_rhodopsin"/>
    <property type="match status" value="1"/>
</dbReference>
<comment type="caution">
    <text evidence="9">The sequence shown here is derived from an EMBL/GenBank/DDBJ whole genome shotgun (WGS) entry which is preliminary data.</text>
</comment>
<dbReference type="Proteomes" id="UP001321760">
    <property type="component" value="Unassembled WGS sequence"/>
</dbReference>
<feature type="transmembrane region" description="Helical" evidence="7">
    <location>
        <begin position="189"/>
        <end position="208"/>
    </location>
</feature>
<keyword evidence="2 7" id="KW-0812">Transmembrane</keyword>
<dbReference type="InterPro" id="IPR052337">
    <property type="entry name" value="SAT4-like"/>
</dbReference>
<dbReference type="GO" id="GO:0016020">
    <property type="term" value="C:membrane"/>
    <property type="evidence" value="ECO:0007669"/>
    <property type="project" value="UniProtKB-SubCell"/>
</dbReference>
<keyword evidence="3 7" id="KW-1133">Transmembrane helix</keyword>
<name>A0AAV9G696_9PEZI</name>
<reference evidence="9" key="1">
    <citation type="journal article" date="2023" name="Mol. Phylogenet. Evol.">
        <title>Genome-scale phylogeny and comparative genomics of the fungal order Sordariales.</title>
        <authorList>
            <person name="Hensen N."/>
            <person name="Bonometti L."/>
            <person name="Westerberg I."/>
            <person name="Brannstrom I.O."/>
            <person name="Guillou S."/>
            <person name="Cros-Aarteil S."/>
            <person name="Calhoun S."/>
            <person name="Haridas S."/>
            <person name="Kuo A."/>
            <person name="Mondo S."/>
            <person name="Pangilinan J."/>
            <person name="Riley R."/>
            <person name="LaButti K."/>
            <person name="Andreopoulos B."/>
            <person name="Lipzen A."/>
            <person name="Chen C."/>
            <person name="Yan M."/>
            <person name="Daum C."/>
            <person name="Ng V."/>
            <person name="Clum A."/>
            <person name="Steindorff A."/>
            <person name="Ohm R.A."/>
            <person name="Martin F."/>
            <person name="Silar P."/>
            <person name="Natvig D.O."/>
            <person name="Lalanne C."/>
            <person name="Gautier V."/>
            <person name="Ament-Velasquez S.L."/>
            <person name="Kruys A."/>
            <person name="Hutchinson M.I."/>
            <person name="Powell A.J."/>
            <person name="Barry K."/>
            <person name="Miller A.N."/>
            <person name="Grigoriev I.V."/>
            <person name="Debuchy R."/>
            <person name="Gladieux P."/>
            <person name="Hiltunen Thoren M."/>
            <person name="Johannesson H."/>
        </authorList>
    </citation>
    <scope>NUCLEOTIDE SEQUENCE</scope>
    <source>
        <strain evidence="9">PSN243</strain>
    </source>
</reference>
<organism evidence="9 10">
    <name type="scientific">Podospora aff. communis PSN243</name>
    <dbReference type="NCBI Taxonomy" id="3040156"/>
    <lineage>
        <taxon>Eukaryota</taxon>
        <taxon>Fungi</taxon>
        <taxon>Dikarya</taxon>
        <taxon>Ascomycota</taxon>
        <taxon>Pezizomycotina</taxon>
        <taxon>Sordariomycetes</taxon>
        <taxon>Sordariomycetidae</taxon>
        <taxon>Sordariales</taxon>
        <taxon>Podosporaceae</taxon>
        <taxon>Podospora</taxon>
    </lineage>
</organism>
<keyword evidence="4 7" id="KW-0472">Membrane</keyword>
<evidence type="ECO:0000259" key="8">
    <source>
        <dbReference type="Pfam" id="PF20684"/>
    </source>
</evidence>
<reference evidence="9" key="2">
    <citation type="submission" date="2023-05" db="EMBL/GenBank/DDBJ databases">
        <authorList>
            <consortium name="Lawrence Berkeley National Laboratory"/>
            <person name="Steindorff A."/>
            <person name="Hensen N."/>
            <person name="Bonometti L."/>
            <person name="Westerberg I."/>
            <person name="Brannstrom I.O."/>
            <person name="Guillou S."/>
            <person name="Cros-Aarteil S."/>
            <person name="Calhoun S."/>
            <person name="Haridas S."/>
            <person name="Kuo A."/>
            <person name="Mondo S."/>
            <person name="Pangilinan J."/>
            <person name="Riley R."/>
            <person name="Labutti K."/>
            <person name="Andreopoulos B."/>
            <person name="Lipzen A."/>
            <person name="Chen C."/>
            <person name="Yanf M."/>
            <person name="Daum C."/>
            <person name="Ng V."/>
            <person name="Clum A."/>
            <person name="Ohm R."/>
            <person name="Martin F."/>
            <person name="Silar P."/>
            <person name="Natvig D."/>
            <person name="Lalanne C."/>
            <person name="Gautier V."/>
            <person name="Ament-Velasquez S.L."/>
            <person name="Kruys A."/>
            <person name="Hutchinson M.I."/>
            <person name="Powell A.J."/>
            <person name="Barry K."/>
            <person name="Miller A.N."/>
            <person name="Grigoriev I.V."/>
            <person name="Debuchy R."/>
            <person name="Gladieux P."/>
            <person name="Thoren M.H."/>
            <person name="Johannesson H."/>
        </authorList>
    </citation>
    <scope>NUCLEOTIDE SEQUENCE</scope>
    <source>
        <strain evidence="9">PSN243</strain>
    </source>
</reference>
<gene>
    <name evidence="9" type="ORF">QBC34DRAFT_498874</name>
</gene>
<dbReference type="PANTHER" id="PTHR33048">
    <property type="entry name" value="PTH11-LIKE INTEGRAL MEMBRANE PROTEIN (AFU_ORTHOLOGUE AFUA_5G11245)"/>
    <property type="match status" value="1"/>
</dbReference>
<evidence type="ECO:0000256" key="4">
    <source>
        <dbReference type="ARBA" id="ARBA00023136"/>
    </source>
</evidence>
<feature type="region of interest" description="Disordered" evidence="6">
    <location>
        <begin position="1"/>
        <end position="21"/>
    </location>
</feature>
<evidence type="ECO:0000256" key="6">
    <source>
        <dbReference type="SAM" id="MobiDB-lite"/>
    </source>
</evidence>
<accession>A0AAV9G696</accession>
<dbReference type="PANTHER" id="PTHR33048:SF47">
    <property type="entry name" value="INTEGRAL MEMBRANE PROTEIN-RELATED"/>
    <property type="match status" value="1"/>
</dbReference>
<feature type="transmembrane region" description="Helical" evidence="7">
    <location>
        <begin position="30"/>
        <end position="50"/>
    </location>
</feature>
<dbReference type="AlphaFoldDB" id="A0AAV9G696"/>
<keyword evidence="10" id="KW-1185">Reference proteome</keyword>